<reference evidence="1" key="1">
    <citation type="journal article" date="2021" name="Proc. Natl. Acad. Sci. U.S.A.">
        <title>A Catalog of Tens of Thousands of Viruses from Human Metagenomes Reveals Hidden Associations with Chronic Diseases.</title>
        <authorList>
            <person name="Tisza M.J."/>
            <person name="Buck C.B."/>
        </authorList>
    </citation>
    <scope>NUCLEOTIDE SEQUENCE</scope>
    <source>
        <strain evidence="1">CtIi96</strain>
    </source>
</reference>
<organism evidence="1">
    <name type="scientific">Podoviridae sp. ctIi96</name>
    <dbReference type="NCBI Taxonomy" id="2826550"/>
    <lineage>
        <taxon>Viruses</taxon>
        <taxon>Duplodnaviria</taxon>
        <taxon>Heunggongvirae</taxon>
        <taxon>Uroviricota</taxon>
        <taxon>Caudoviricetes</taxon>
    </lineage>
</organism>
<proteinExistence type="predicted"/>
<evidence type="ECO:0000313" key="1">
    <source>
        <dbReference type="EMBL" id="DAD76084.1"/>
    </source>
</evidence>
<dbReference type="EMBL" id="BK014795">
    <property type="protein sequence ID" value="DAD76084.1"/>
    <property type="molecule type" value="Genomic_DNA"/>
</dbReference>
<protein>
    <submittedName>
        <fullName evidence="1">Uncharacterized protein</fullName>
    </submittedName>
</protein>
<name>A0A8S5M1H5_9CAUD</name>
<accession>A0A8S5M1H5</accession>
<sequence>MYIEIYNKKNQFAKIGRKLFKKMNFKKGHPAFIQIVKLKGSDKFAIIKRIPSETFKTQCNMVERTGERDTPGKFFFTVPSLEYFIAITGINIHGSRILKVREKETNGIKYFEICE</sequence>